<gene>
    <name evidence="5" type="primary">lrrc59</name>
    <name evidence="5" type="ORF">g.25528</name>
</gene>
<keyword evidence="4" id="KW-0472">Membrane</keyword>
<evidence type="ECO:0000256" key="1">
    <source>
        <dbReference type="ARBA" id="ARBA00022614"/>
    </source>
</evidence>
<feature type="transmembrane region" description="Helical" evidence="4">
    <location>
        <begin position="184"/>
        <end position="213"/>
    </location>
</feature>
<dbReference type="InterPro" id="IPR003591">
    <property type="entry name" value="Leu-rich_rpt_typical-subtyp"/>
</dbReference>
<proteinExistence type="predicted"/>
<dbReference type="Pfam" id="PF00560">
    <property type="entry name" value="LRR_1"/>
    <property type="match status" value="1"/>
</dbReference>
<dbReference type="Pfam" id="PF13855">
    <property type="entry name" value="LRR_8"/>
    <property type="match status" value="1"/>
</dbReference>
<accession>A0A2S2R5G2</accession>
<keyword evidence="4" id="KW-0812">Transmembrane</keyword>
<keyword evidence="2" id="KW-0677">Repeat</keyword>
<evidence type="ECO:0000256" key="3">
    <source>
        <dbReference type="SAM" id="MobiDB-lite"/>
    </source>
</evidence>
<dbReference type="SUPFAM" id="SSF52075">
    <property type="entry name" value="Outer arm dynein light chain 1"/>
    <property type="match status" value="1"/>
</dbReference>
<keyword evidence="1" id="KW-0433">Leucine-rich repeat</keyword>
<dbReference type="PROSITE" id="PS51450">
    <property type="entry name" value="LRR"/>
    <property type="match status" value="3"/>
</dbReference>
<dbReference type="SMART" id="SM00365">
    <property type="entry name" value="LRR_SD22"/>
    <property type="match status" value="4"/>
</dbReference>
<feature type="region of interest" description="Disordered" evidence="3">
    <location>
        <begin position="142"/>
        <end position="180"/>
    </location>
</feature>
<keyword evidence="4" id="KW-1133">Transmembrane helix</keyword>
<reference evidence="5" key="1">
    <citation type="submission" date="2018-04" db="EMBL/GenBank/DDBJ databases">
        <title>Transcriptome assembly of Sipha flava.</title>
        <authorList>
            <person name="Scully E.D."/>
            <person name="Geib S.M."/>
            <person name="Palmer N.A."/>
            <person name="Koch K."/>
            <person name="Bradshaw J."/>
            <person name="Heng-Moss T."/>
            <person name="Sarath G."/>
        </authorList>
    </citation>
    <scope>NUCLEOTIDE SEQUENCE</scope>
</reference>
<dbReference type="InterPro" id="IPR032675">
    <property type="entry name" value="LRR_dom_sf"/>
</dbReference>
<dbReference type="InterPro" id="IPR001611">
    <property type="entry name" value="Leu-rich_rpt"/>
</dbReference>
<dbReference type="Gene3D" id="3.80.10.10">
    <property type="entry name" value="Ribonuclease Inhibitor"/>
    <property type="match status" value="1"/>
</dbReference>
<dbReference type="SMART" id="SM00369">
    <property type="entry name" value="LRR_TYP"/>
    <property type="match status" value="3"/>
</dbReference>
<dbReference type="OrthoDB" id="1394818at2759"/>
<sequence length="307" mass="33807">MTVLNLKDKVKNNKLNLSGLNLTEIPVKEIVPLKVSHLDLSNNKISSTDNVFSQLPSLVKLDLSNNNLKSIAGDIGSLQKLAHLSLANNKIKDLPKGLSKLKQLKHLNLSNNPLKSELAEAIGSLNNAQSTAVNVIQYLKGDSKKQDDKQNKKKDKKNVKSTPNGVQNDKSKNKTKPKKKPTGFISTVFGFFGMLISYTLLIAVLSGLSVYALSYYDKKAYGNVKAKILPIWTSATANLDPQVASKVNYYLLQAGTSFDLAIQTSIEAAIKSYKWVKANPTVQQYAKNVQEGWVSLWDSVFKKVKST</sequence>
<evidence type="ECO:0000256" key="2">
    <source>
        <dbReference type="ARBA" id="ARBA00022737"/>
    </source>
</evidence>
<dbReference type="GO" id="GO:0005737">
    <property type="term" value="C:cytoplasm"/>
    <property type="evidence" value="ECO:0007669"/>
    <property type="project" value="TreeGrafter"/>
</dbReference>
<dbReference type="PANTHER" id="PTHR48051:SF1">
    <property type="entry name" value="RAS SUPPRESSOR PROTEIN 1"/>
    <property type="match status" value="1"/>
</dbReference>
<dbReference type="PRINTS" id="PR00019">
    <property type="entry name" value="LEURICHRPT"/>
</dbReference>
<evidence type="ECO:0000256" key="4">
    <source>
        <dbReference type="SAM" id="Phobius"/>
    </source>
</evidence>
<organism evidence="5">
    <name type="scientific">Sipha flava</name>
    <name type="common">yellow sugarcane aphid</name>
    <dbReference type="NCBI Taxonomy" id="143950"/>
    <lineage>
        <taxon>Eukaryota</taxon>
        <taxon>Metazoa</taxon>
        <taxon>Ecdysozoa</taxon>
        <taxon>Arthropoda</taxon>
        <taxon>Hexapoda</taxon>
        <taxon>Insecta</taxon>
        <taxon>Pterygota</taxon>
        <taxon>Neoptera</taxon>
        <taxon>Paraneoptera</taxon>
        <taxon>Hemiptera</taxon>
        <taxon>Sternorrhyncha</taxon>
        <taxon>Aphidomorpha</taxon>
        <taxon>Aphidoidea</taxon>
        <taxon>Aphididae</taxon>
        <taxon>Sipha</taxon>
    </lineage>
</organism>
<dbReference type="AlphaFoldDB" id="A0A2S2R5G2"/>
<protein>
    <submittedName>
        <fullName evidence="5">Leucine-rich repeat-containing protein 59</fullName>
    </submittedName>
</protein>
<dbReference type="PANTHER" id="PTHR48051">
    <property type="match status" value="1"/>
</dbReference>
<dbReference type="EMBL" id="GGMS01015767">
    <property type="protein sequence ID" value="MBY84970.1"/>
    <property type="molecule type" value="Transcribed_RNA"/>
</dbReference>
<name>A0A2S2R5G2_9HEMI</name>
<evidence type="ECO:0000313" key="5">
    <source>
        <dbReference type="EMBL" id="MBY84970.1"/>
    </source>
</evidence>
<dbReference type="InterPro" id="IPR050216">
    <property type="entry name" value="LRR_domain-containing"/>
</dbReference>